<evidence type="ECO:0000313" key="2">
    <source>
        <dbReference type="Proteomes" id="UP000608522"/>
    </source>
</evidence>
<dbReference type="Proteomes" id="UP000608522">
    <property type="component" value="Unassembled WGS sequence"/>
</dbReference>
<protein>
    <recommendedName>
        <fullName evidence="3">IrrE N-terminal-like domain-containing protein</fullName>
    </recommendedName>
</protein>
<organism evidence="1 2">
    <name type="scientific">Streptomyces spororaveus</name>
    <dbReference type="NCBI Taxonomy" id="284039"/>
    <lineage>
        <taxon>Bacteria</taxon>
        <taxon>Bacillati</taxon>
        <taxon>Actinomycetota</taxon>
        <taxon>Actinomycetes</taxon>
        <taxon>Kitasatosporales</taxon>
        <taxon>Streptomycetaceae</taxon>
        <taxon>Streptomyces</taxon>
    </lineage>
</organism>
<proteinExistence type="predicted"/>
<keyword evidence="2" id="KW-1185">Reference proteome</keyword>
<dbReference type="EMBL" id="BNED01000005">
    <property type="protein sequence ID" value="GHI76186.1"/>
    <property type="molecule type" value="Genomic_DNA"/>
</dbReference>
<accession>A0ABQ3T723</accession>
<gene>
    <name evidence="1" type="ORF">Sspor_17470</name>
</gene>
<sequence length="138" mass="15322">MALAAQRGRPIVVQQRALPMPGPLGFWIDHKLADIIVVQERTTKLHQDHIVLHELCHLKADGAEATPWESLVSGSEADDGHQLFQRCSYDDTEECRVEKAATIIMEWASVLEQVGPPPAADPSVRRVNLALGDRQGWL</sequence>
<comment type="caution">
    <text evidence="1">The sequence shown here is derived from an EMBL/GenBank/DDBJ whole genome shotgun (WGS) entry which is preliminary data.</text>
</comment>
<reference evidence="2" key="1">
    <citation type="submission" date="2023-07" db="EMBL/GenBank/DDBJ databases">
        <title>Whole genome shotgun sequence of Streptomyces spororaveus NBRC 15456.</title>
        <authorList>
            <person name="Komaki H."/>
            <person name="Tamura T."/>
        </authorList>
    </citation>
    <scope>NUCLEOTIDE SEQUENCE [LARGE SCALE GENOMIC DNA]</scope>
    <source>
        <strain evidence="2">NBRC 15456</strain>
    </source>
</reference>
<evidence type="ECO:0000313" key="1">
    <source>
        <dbReference type="EMBL" id="GHI76186.1"/>
    </source>
</evidence>
<name>A0ABQ3T723_9ACTN</name>
<evidence type="ECO:0008006" key="3">
    <source>
        <dbReference type="Google" id="ProtNLM"/>
    </source>
</evidence>